<comment type="caution">
    <text evidence="1">The sequence shown here is derived from an EMBL/GenBank/DDBJ whole genome shotgun (WGS) entry which is preliminary data.</text>
</comment>
<sequence>MRSRRHHSEAVTLPLLYTAAPPPPTRCSWRILGSKIKDSSSLPSSAQGFPTDMNKLAKLPSEETGVSDAAGSLPLGLGEDSINASSVFAMPMLASRTRGFRPTLFDRPKFIPPRNSGKNYS</sequence>
<dbReference type="Proteomes" id="UP000734854">
    <property type="component" value="Unassembled WGS sequence"/>
</dbReference>
<evidence type="ECO:0000313" key="2">
    <source>
        <dbReference type="Proteomes" id="UP000734854"/>
    </source>
</evidence>
<gene>
    <name evidence="1" type="ORF">ZIOFF_066188</name>
</gene>
<protein>
    <submittedName>
        <fullName evidence="1">Uncharacterized protein</fullName>
    </submittedName>
</protein>
<dbReference type="EMBL" id="JACMSC010000018">
    <property type="protein sequence ID" value="KAG6476938.1"/>
    <property type="molecule type" value="Genomic_DNA"/>
</dbReference>
<dbReference type="AlphaFoldDB" id="A0A8J5F2F0"/>
<keyword evidence="2" id="KW-1185">Reference proteome</keyword>
<evidence type="ECO:0000313" key="1">
    <source>
        <dbReference type="EMBL" id="KAG6476938.1"/>
    </source>
</evidence>
<reference evidence="1 2" key="1">
    <citation type="submission" date="2020-08" db="EMBL/GenBank/DDBJ databases">
        <title>Plant Genome Project.</title>
        <authorList>
            <person name="Zhang R.-G."/>
        </authorList>
    </citation>
    <scope>NUCLEOTIDE SEQUENCE [LARGE SCALE GENOMIC DNA]</scope>
    <source>
        <tissue evidence="1">Rhizome</tissue>
    </source>
</reference>
<name>A0A8J5F2F0_ZINOF</name>
<organism evidence="1 2">
    <name type="scientific">Zingiber officinale</name>
    <name type="common">Ginger</name>
    <name type="synonym">Amomum zingiber</name>
    <dbReference type="NCBI Taxonomy" id="94328"/>
    <lineage>
        <taxon>Eukaryota</taxon>
        <taxon>Viridiplantae</taxon>
        <taxon>Streptophyta</taxon>
        <taxon>Embryophyta</taxon>
        <taxon>Tracheophyta</taxon>
        <taxon>Spermatophyta</taxon>
        <taxon>Magnoliopsida</taxon>
        <taxon>Liliopsida</taxon>
        <taxon>Zingiberales</taxon>
        <taxon>Zingiberaceae</taxon>
        <taxon>Zingiber</taxon>
    </lineage>
</organism>
<accession>A0A8J5F2F0</accession>
<proteinExistence type="predicted"/>